<feature type="transmembrane region" description="Helical" evidence="8">
    <location>
        <begin position="340"/>
        <end position="361"/>
    </location>
</feature>
<dbReference type="PANTHER" id="PTHR24161:SF85">
    <property type="entry name" value="PALMITOYLTRANSFERASE HIP14"/>
    <property type="match status" value="1"/>
</dbReference>
<feature type="transmembrane region" description="Helical" evidence="8">
    <location>
        <begin position="507"/>
        <end position="528"/>
    </location>
</feature>
<dbReference type="AlphaFoldDB" id="A0A4U8UT58"/>
<keyword evidence="6 8" id="KW-0472">Membrane</keyword>
<dbReference type="SUPFAM" id="SSF48403">
    <property type="entry name" value="Ankyrin repeat"/>
    <property type="match status" value="1"/>
</dbReference>
<evidence type="ECO:0000256" key="1">
    <source>
        <dbReference type="ARBA" id="ARBA00004141"/>
    </source>
</evidence>
<dbReference type="PROSITE" id="PS50088">
    <property type="entry name" value="ANK_REPEAT"/>
    <property type="match status" value="3"/>
</dbReference>
<dbReference type="InterPro" id="IPR036770">
    <property type="entry name" value="Ankyrin_rpt-contain_sf"/>
</dbReference>
<keyword evidence="5 7" id="KW-0040">ANK repeat</keyword>
<feature type="transmembrane region" description="Helical" evidence="8">
    <location>
        <begin position="465"/>
        <end position="487"/>
    </location>
</feature>
<comment type="caution">
    <text evidence="11">The sequence shown here is derived from an EMBL/GenBank/DDBJ whole genome shotgun (WGS) entry which is preliminary data.</text>
</comment>
<evidence type="ECO:0000313" key="12">
    <source>
        <dbReference type="Proteomes" id="UP000298663"/>
    </source>
</evidence>
<proteinExistence type="inferred from homology"/>
<keyword evidence="8" id="KW-0012">Acyltransferase</keyword>
<feature type="repeat" description="ANK" evidence="7">
    <location>
        <begin position="209"/>
        <end position="241"/>
    </location>
</feature>
<keyword evidence="3" id="KW-0677">Repeat</keyword>
<feature type="repeat" description="ANK" evidence="7">
    <location>
        <begin position="141"/>
        <end position="173"/>
    </location>
</feature>
<dbReference type="Pfam" id="PF01529">
    <property type="entry name" value="DHHC"/>
    <property type="match status" value="1"/>
</dbReference>
<comment type="subcellular location">
    <subcellularLocation>
        <location evidence="1">Membrane</location>
        <topology evidence="1">Multi-pass membrane protein</topology>
    </subcellularLocation>
</comment>
<dbReference type="OrthoDB" id="6781668at2759"/>
<evidence type="ECO:0000259" key="10">
    <source>
        <dbReference type="Pfam" id="PF01529"/>
    </source>
</evidence>
<feature type="domain" description="Palmitoyltransferase DHHC" evidence="10">
    <location>
        <begin position="417"/>
        <end position="541"/>
    </location>
</feature>
<keyword evidence="2 8" id="KW-0812">Transmembrane</keyword>
<protein>
    <recommendedName>
        <fullName evidence="8">Palmitoyltransferase</fullName>
        <ecNumber evidence="8">2.3.1.225</ecNumber>
    </recommendedName>
</protein>
<dbReference type="GO" id="GO:0016020">
    <property type="term" value="C:membrane"/>
    <property type="evidence" value="ECO:0007669"/>
    <property type="project" value="UniProtKB-SubCell"/>
</dbReference>
<sequence length="592" mass="66820">MNLPKNSAEDIREDVSSSSSSAGASTDGSPDPTSTSTSAERQMDARQAAQYGNVQRLRYLLESGEASPSAVDADDCSLLHWTAINNRYDAAKLLIERKCDVNAIGGVLASTPLHWAARHGHARIVALLIQNGANPDLRDVEGFTPLHVAVQFSCTPVVAYLLAKGQSPDTPDETQMTPAMWAAFKVYNNDPLRMLATMGADLSRRDANYGNTALHWAVVQGNHVALKVLLDMKVDLTILNKEKETPFDIARRTGDSYAVRHLEVASRKAGLLASSWSQKIKEDDAVVDRILLTLPFSFFFLSSIVLNIAVPGAFKFLLFLAVFFIHYWGYRFVANSRSMMVLPMGAAVALKVVTIFNWLFLSYSHTMLFMRLLFFALTILVPWFTYFLFTTDPGFLKVSYKERCTMIVGMYESEAPMQNTFCKTCLLIRPPRSKHCTLCERCVARFDHHCPWINNCIGVKNHWHFVMYLFLLFVGVTLSLSSSAMYIRDECDTDPIIGLDCNPWVSMWIIIHCFVTIWILFMLVMQIYQIMTAMTTNERLNAYRYTHFHVGGNRLNIKSPFSKGAVANLVQFCCRRYPESSKTFVNLRKEDI</sequence>
<dbReference type="GO" id="GO:0019706">
    <property type="term" value="F:protein-cysteine S-palmitoyltransferase activity"/>
    <property type="evidence" value="ECO:0007669"/>
    <property type="project" value="UniProtKB-EC"/>
</dbReference>
<dbReference type="Proteomes" id="UP000298663">
    <property type="component" value="Unassembled WGS sequence"/>
</dbReference>
<feature type="transmembrane region" description="Helical" evidence="8">
    <location>
        <begin position="316"/>
        <end position="333"/>
    </location>
</feature>
<accession>A0A4U8UT58</accession>
<keyword evidence="4 8" id="KW-1133">Transmembrane helix</keyword>
<evidence type="ECO:0000256" key="7">
    <source>
        <dbReference type="PROSITE-ProRule" id="PRU00023"/>
    </source>
</evidence>
<evidence type="ECO:0000256" key="3">
    <source>
        <dbReference type="ARBA" id="ARBA00022737"/>
    </source>
</evidence>
<dbReference type="Pfam" id="PF12796">
    <property type="entry name" value="Ank_2"/>
    <property type="match status" value="2"/>
</dbReference>
<gene>
    <name evidence="11" type="ORF">L596_003623</name>
</gene>
<evidence type="ECO:0000256" key="6">
    <source>
        <dbReference type="ARBA" id="ARBA00023136"/>
    </source>
</evidence>
<name>A0A4U8UT58_STECR</name>
<comment type="similarity">
    <text evidence="8">Belongs to the DHHC palmitoyltransferase family.</text>
</comment>
<comment type="domain">
    <text evidence="8">The DHHC domain is required for palmitoyltransferase activity.</text>
</comment>
<reference evidence="11 12" key="2">
    <citation type="journal article" date="2019" name="G3 (Bethesda)">
        <title>Hybrid Assembly of the Genome of the Entomopathogenic Nematode Steinernema carpocapsae Identifies the X-Chromosome.</title>
        <authorList>
            <person name="Serra L."/>
            <person name="Macchietto M."/>
            <person name="Macias-Munoz A."/>
            <person name="McGill C.J."/>
            <person name="Rodriguez I.M."/>
            <person name="Rodriguez B."/>
            <person name="Murad R."/>
            <person name="Mortazavi A."/>
        </authorList>
    </citation>
    <scope>NUCLEOTIDE SEQUENCE [LARGE SCALE GENOMIC DNA]</scope>
    <source>
        <strain evidence="11 12">ALL</strain>
    </source>
</reference>
<feature type="compositionally biased region" description="Low complexity" evidence="9">
    <location>
        <begin position="16"/>
        <end position="38"/>
    </location>
</feature>
<feature type="transmembrane region" description="Helical" evidence="8">
    <location>
        <begin position="367"/>
        <end position="389"/>
    </location>
</feature>
<dbReference type="InterPro" id="IPR002110">
    <property type="entry name" value="Ankyrin_rpt"/>
</dbReference>
<feature type="repeat" description="ANK" evidence="7">
    <location>
        <begin position="108"/>
        <end position="140"/>
    </location>
</feature>
<evidence type="ECO:0000256" key="9">
    <source>
        <dbReference type="SAM" id="MobiDB-lite"/>
    </source>
</evidence>
<evidence type="ECO:0000256" key="8">
    <source>
        <dbReference type="RuleBase" id="RU079119"/>
    </source>
</evidence>
<evidence type="ECO:0000256" key="5">
    <source>
        <dbReference type="ARBA" id="ARBA00023043"/>
    </source>
</evidence>
<evidence type="ECO:0000313" key="11">
    <source>
        <dbReference type="EMBL" id="TMS36472.1"/>
    </source>
</evidence>
<dbReference type="PROSITE" id="PS50216">
    <property type="entry name" value="DHHC"/>
    <property type="match status" value="1"/>
</dbReference>
<reference evidence="11 12" key="1">
    <citation type="journal article" date="2015" name="Genome Biol.">
        <title>Comparative genomics of Steinernema reveals deeply conserved gene regulatory networks.</title>
        <authorList>
            <person name="Dillman A.R."/>
            <person name="Macchietto M."/>
            <person name="Porter C.F."/>
            <person name="Rogers A."/>
            <person name="Williams B."/>
            <person name="Antoshechkin I."/>
            <person name="Lee M.M."/>
            <person name="Goodwin Z."/>
            <person name="Lu X."/>
            <person name="Lewis E.E."/>
            <person name="Goodrich-Blair H."/>
            <person name="Stock S.P."/>
            <person name="Adams B.J."/>
            <person name="Sternberg P.W."/>
            <person name="Mortazavi A."/>
        </authorList>
    </citation>
    <scope>NUCLEOTIDE SEQUENCE [LARGE SCALE GENOMIC DNA]</scope>
    <source>
        <strain evidence="11 12">ALL</strain>
    </source>
</reference>
<comment type="catalytic activity">
    <reaction evidence="8">
        <text>L-cysteinyl-[protein] + hexadecanoyl-CoA = S-hexadecanoyl-L-cysteinyl-[protein] + CoA</text>
        <dbReference type="Rhea" id="RHEA:36683"/>
        <dbReference type="Rhea" id="RHEA-COMP:10131"/>
        <dbReference type="Rhea" id="RHEA-COMP:11032"/>
        <dbReference type="ChEBI" id="CHEBI:29950"/>
        <dbReference type="ChEBI" id="CHEBI:57287"/>
        <dbReference type="ChEBI" id="CHEBI:57379"/>
        <dbReference type="ChEBI" id="CHEBI:74151"/>
        <dbReference type="EC" id="2.3.1.225"/>
    </reaction>
</comment>
<dbReference type="EMBL" id="AZBU02000001">
    <property type="protein sequence ID" value="TMS36472.1"/>
    <property type="molecule type" value="Genomic_DNA"/>
</dbReference>
<organism evidence="11 12">
    <name type="scientific">Steinernema carpocapsae</name>
    <name type="common">Entomopathogenic nematode</name>
    <dbReference type="NCBI Taxonomy" id="34508"/>
    <lineage>
        <taxon>Eukaryota</taxon>
        <taxon>Metazoa</taxon>
        <taxon>Ecdysozoa</taxon>
        <taxon>Nematoda</taxon>
        <taxon>Chromadorea</taxon>
        <taxon>Rhabditida</taxon>
        <taxon>Tylenchina</taxon>
        <taxon>Panagrolaimomorpha</taxon>
        <taxon>Strongyloidoidea</taxon>
        <taxon>Steinernematidae</taxon>
        <taxon>Steinernema</taxon>
    </lineage>
</organism>
<dbReference type="Gene3D" id="1.25.40.20">
    <property type="entry name" value="Ankyrin repeat-containing domain"/>
    <property type="match status" value="1"/>
</dbReference>
<feature type="region of interest" description="Disordered" evidence="9">
    <location>
        <begin position="1"/>
        <end position="44"/>
    </location>
</feature>
<dbReference type="SMART" id="SM00248">
    <property type="entry name" value="ANK"/>
    <property type="match status" value="5"/>
</dbReference>
<dbReference type="EC" id="2.3.1.225" evidence="8"/>
<evidence type="ECO:0000256" key="4">
    <source>
        <dbReference type="ARBA" id="ARBA00022989"/>
    </source>
</evidence>
<dbReference type="STRING" id="34508.A0A4U8UT58"/>
<dbReference type="PANTHER" id="PTHR24161">
    <property type="entry name" value="ANK_REP_REGION DOMAIN-CONTAINING PROTEIN-RELATED"/>
    <property type="match status" value="1"/>
</dbReference>
<dbReference type="InterPro" id="IPR001594">
    <property type="entry name" value="Palmitoyltrfase_DHHC"/>
</dbReference>
<keyword evidence="8" id="KW-0808">Transferase</keyword>
<evidence type="ECO:0000256" key="2">
    <source>
        <dbReference type="ARBA" id="ARBA00022692"/>
    </source>
</evidence>
<keyword evidence="12" id="KW-1185">Reference proteome</keyword>
<dbReference type="Pfam" id="PF13637">
    <property type="entry name" value="Ank_4"/>
    <property type="match status" value="1"/>
</dbReference>
<dbReference type="PROSITE" id="PS50297">
    <property type="entry name" value="ANK_REP_REGION"/>
    <property type="match status" value="3"/>
</dbReference>